<dbReference type="NCBIfam" id="TIGR00259">
    <property type="entry name" value="thylakoid_BtpA"/>
    <property type="match status" value="1"/>
</dbReference>
<dbReference type="PIRSF" id="PIRSF005956">
    <property type="entry name" value="BtpA"/>
    <property type="match status" value="1"/>
</dbReference>
<comment type="caution">
    <text evidence="2">The sequence shown here is derived from an EMBL/GenBank/DDBJ whole genome shotgun (WGS) entry which is preliminary data.</text>
</comment>
<comment type="similarity">
    <text evidence="1">Belongs to the BtpA family.</text>
</comment>
<dbReference type="PANTHER" id="PTHR21381:SF3">
    <property type="entry name" value="SGC REGION PROTEIN SGCQ-RELATED"/>
    <property type="match status" value="1"/>
</dbReference>
<sequence>MTWLKDVLGTEKAIIAMCHILPLPGDPYYDKGKGMEYVVEMTRKDLLALQEGGVDAVMFSNEFSLPYLTDVKTETVAAMARIIGELKKEITVPFGVNVLWDAKKSLDLAAATGAGFVREIFTGVYASDFGTWDTNVGETTRHQHRIGAEQVKLLFNIVPEAAKYMADRDIESIAKSTVFNNRPDALCVSGLTAGTETDAQLLQRVKAVVPHTVVLANTGMRLENVEQQLAIADGAVVGTTFKVDGKFENHVDRNRVQAFMEKVKAFRTHWQSEAEVP</sequence>
<evidence type="ECO:0000313" key="2">
    <source>
        <dbReference type="EMBL" id="RNB85235.1"/>
    </source>
</evidence>
<protein>
    <submittedName>
        <fullName evidence="2">BtpA/SgcQ family protein</fullName>
    </submittedName>
</protein>
<dbReference type="Proteomes" id="UP000269573">
    <property type="component" value="Unassembled WGS sequence"/>
</dbReference>
<dbReference type="AlphaFoldDB" id="A0A3M8DD49"/>
<dbReference type="PANTHER" id="PTHR21381">
    <property type="entry name" value="ZGC:162297"/>
    <property type="match status" value="1"/>
</dbReference>
<dbReference type="RefSeq" id="WP_122923905.1">
    <property type="nucleotide sequence ID" value="NZ_RHHU01000007.1"/>
</dbReference>
<dbReference type="Pfam" id="PF03437">
    <property type="entry name" value="BtpA"/>
    <property type="match status" value="1"/>
</dbReference>
<evidence type="ECO:0000313" key="3">
    <source>
        <dbReference type="Proteomes" id="UP000269573"/>
    </source>
</evidence>
<name>A0A3M8DD49_9BACL</name>
<dbReference type="SUPFAM" id="SSF51366">
    <property type="entry name" value="Ribulose-phoshate binding barrel"/>
    <property type="match status" value="1"/>
</dbReference>
<proteinExistence type="inferred from homology"/>
<dbReference type="EMBL" id="RHHU01000007">
    <property type="protein sequence ID" value="RNB85235.1"/>
    <property type="molecule type" value="Genomic_DNA"/>
</dbReference>
<dbReference type="InterPro" id="IPR005137">
    <property type="entry name" value="BtpA"/>
</dbReference>
<organism evidence="2 3">
    <name type="scientific">Brevibacillus nitrificans</name>
    <dbReference type="NCBI Taxonomy" id="651560"/>
    <lineage>
        <taxon>Bacteria</taxon>
        <taxon>Bacillati</taxon>
        <taxon>Bacillota</taxon>
        <taxon>Bacilli</taxon>
        <taxon>Bacillales</taxon>
        <taxon>Paenibacillaceae</taxon>
        <taxon>Brevibacillus</taxon>
    </lineage>
</organism>
<reference evidence="2 3" key="1">
    <citation type="submission" date="2018-10" db="EMBL/GenBank/DDBJ databases">
        <title>Phylogenomics of Brevibacillus.</title>
        <authorList>
            <person name="Dunlap C."/>
        </authorList>
    </citation>
    <scope>NUCLEOTIDE SEQUENCE [LARGE SCALE GENOMIC DNA]</scope>
    <source>
        <strain evidence="2 3">JCM 15774</strain>
    </source>
</reference>
<keyword evidence="3" id="KW-1185">Reference proteome</keyword>
<accession>A0A3M8DD49</accession>
<gene>
    <name evidence="2" type="ORF">EDM59_12555</name>
</gene>
<evidence type="ECO:0000256" key="1">
    <source>
        <dbReference type="ARBA" id="ARBA00006007"/>
    </source>
</evidence>
<dbReference type="InterPro" id="IPR011060">
    <property type="entry name" value="RibuloseP-bd_barrel"/>
</dbReference>